<protein>
    <submittedName>
        <fullName evidence="6">Histidine kinase</fullName>
    </submittedName>
</protein>
<dbReference type="GO" id="GO:0016020">
    <property type="term" value="C:membrane"/>
    <property type="evidence" value="ECO:0007669"/>
    <property type="project" value="InterPro"/>
</dbReference>
<dbReference type="CDD" id="cd16917">
    <property type="entry name" value="HATPase_UhpB-NarQ-NarX-like"/>
    <property type="match status" value="1"/>
</dbReference>
<name>A0AAJ6ANF3_9MICC</name>
<dbReference type="SUPFAM" id="SSF55874">
    <property type="entry name" value="ATPase domain of HSP90 chaperone/DNA topoisomerase II/histidine kinase"/>
    <property type="match status" value="1"/>
</dbReference>
<dbReference type="RefSeq" id="WP_279673602.1">
    <property type="nucleotide sequence ID" value="NZ_CP122562.1"/>
</dbReference>
<dbReference type="PANTHER" id="PTHR24421:SF63">
    <property type="entry name" value="SENSOR HISTIDINE KINASE DESK"/>
    <property type="match status" value="1"/>
</dbReference>
<feature type="domain" description="Histidine kinase/HSP90-like ATPase" evidence="5">
    <location>
        <begin position="278"/>
        <end position="359"/>
    </location>
</feature>
<feature type="transmembrane region" description="Helical" evidence="4">
    <location>
        <begin position="15"/>
        <end position="34"/>
    </location>
</feature>
<dbReference type="Pfam" id="PF02518">
    <property type="entry name" value="HATPase_c"/>
    <property type="match status" value="1"/>
</dbReference>
<keyword evidence="4" id="KW-0472">Membrane</keyword>
<keyword evidence="2 6" id="KW-0418">Kinase</keyword>
<keyword evidence="4" id="KW-0812">Transmembrane</keyword>
<keyword evidence="4" id="KW-1133">Transmembrane helix</keyword>
<dbReference type="PANTHER" id="PTHR24421">
    <property type="entry name" value="NITRATE/NITRITE SENSOR PROTEIN NARX-RELATED"/>
    <property type="match status" value="1"/>
</dbReference>
<dbReference type="Gene3D" id="1.20.5.1930">
    <property type="match status" value="1"/>
</dbReference>
<keyword evidence="1" id="KW-0808">Transferase</keyword>
<evidence type="ECO:0000313" key="6">
    <source>
        <dbReference type="EMBL" id="WGH93205.1"/>
    </source>
</evidence>
<sequence length="359" mass="39440">MYPDQLSQEEQREQLRYGGGWLALLLIPATSVVLSDHPLWAKIAGIACLVLFAGCYLWMLTHPRPWPLLPRVATTLVYTLVLGLLVVPVALLTGADAGMSLTFVAALWLFTHNLVPGAIGSFVSTTLAGTALLMISDQMDLWWPLLLSLTLAWLMLFFIRYVVERQEVERQVSERDALAAQREELDRQVHDVLGQSLTAITVKTQLAMRLLDTDHQAARAELESILGLARSSISNVRTAITTLEAPDLGNQLEVALEMLRNQGIHVTTTEIPRQIAPATAELFAWCLREAVTNVLRHAQASTVNIEITTHRLRVSDDGIGITRPTTGYGLAGLRHRAEAAKGTLTISSSDRGTVLEVSQ</sequence>
<evidence type="ECO:0000259" key="5">
    <source>
        <dbReference type="SMART" id="SM00387"/>
    </source>
</evidence>
<feature type="transmembrane region" description="Helical" evidence="4">
    <location>
        <begin position="142"/>
        <end position="163"/>
    </location>
</feature>
<dbReference type="SMART" id="SM00387">
    <property type="entry name" value="HATPase_c"/>
    <property type="match status" value="1"/>
</dbReference>
<evidence type="ECO:0000256" key="1">
    <source>
        <dbReference type="ARBA" id="ARBA00022679"/>
    </source>
</evidence>
<dbReference type="InterPro" id="IPR050482">
    <property type="entry name" value="Sensor_HK_TwoCompSys"/>
</dbReference>
<evidence type="ECO:0000313" key="7">
    <source>
        <dbReference type="Proteomes" id="UP001224674"/>
    </source>
</evidence>
<dbReference type="GeneID" id="83696789"/>
<dbReference type="AlphaFoldDB" id="A0AAJ6ANF3"/>
<dbReference type="GO" id="GO:0046983">
    <property type="term" value="F:protein dimerization activity"/>
    <property type="evidence" value="ECO:0007669"/>
    <property type="project" value="InterPro"/>
</dbReference>
<keyword evidence="3" id="KW-0902">Two-component regulatory system</keyword>
<dbReference type="EMBL" id="CP122566">
    <property type="protein sequence ID" value="WGH93205.1"/>
    <property type="molecule type" value="Genomic_DNA"/>
</dbReference>
<dbReference type="Proteomes" id="UP001224674">
    <property type="component" value="Chromosome"/>
</dbReference>
<keyword evidence="7" id="KW-1185">Reference proteome</keyword>
<dbReference type="GO" id="GO:0000155">
    <property type="term" value="F:phosphorelay sensor kinase activity"/>
    <property type="evidence" value="ECO:0007669"/>
    <property type="project" value="InterPro"/>
</dbReference>
<dbReference type="InterPro" id="IPR036890">
    <property type="entry name" value="HATPase_C_sf"/>
</dbReference>
<dbReference type="Pfam" id="PF07730">
    <property type="entry name" value="HisKA_3"/>
    <property type="match status" value="1"/>
</dbReference>
<dbReference type="Gene3D" id="3.30.565.10">
    <property type="entry name" value="Histidine kinase-like ATPase, C-terminal domain"/>
    <property type="match status" value="1"/>
</dbReference>
<organism evidence="6 7">
    <name type="scientific">Auritidibacter ignavus</name>
    <dbReference type="NCBI Taxonomy" id="678932"/>
    <lineage>
        <taxon>Bacteria</taxon>
        <taxon>Bacillati</taxon>
        <taxon>Actinomycetota</taxon>
        <taxon>Actinomycetes</taxon>
        <taxon>Micrococcales</taxon>
        <taxon>Micrococcaceae</taxon>
        <taxon>Auritidibacter</taxon>
    </lineage>
</organism>
<evidence type="ECO:0000256" key="3">
    <source>
        <dbReference type="ARBA" id="ARBA00023012"/>
    </source>
</evidence>
<dbReference type="InterPro" id="IPR011712">
    <property type="entry name" value="Sig_transdc_His_kin_sub3_dim/P"/>
</dbReference>
<evidence type="ECO:0000256" key="2">
    <source>
        <dbReference type="ARBA" id="ARBA00022777"/>
    </source>
</evidence>
<proteinExistence type="predicted"/>
<evidence type="ECO:0000256" key="4">
    <source>
        <dbReference type="SAM" id="Phobius"/>
    </source>
</evidence>
<feature type="transmembrane region" description="Helical" evidence="4">
    <location>
        <begin position="72"/>
        <end position="94"/>
    </location>
</feature>
<accession>A0AAJ6ANF3</accession>
<feature type="transmembrane region" description="Helical" evidence="4">
    <location>
        <begin position="114"/>
        <end position="135"/>
    </location>
</feature>
<reference evidence="6 7" key="1">
    <citation type="submission" date="2023-03" db="EMBL/GenBank/DDBJ databases">
        <title>Complete genome sequences of several Auritidibacter ignavus strains isolated from ear infections.</title>
        <authorList>
            <person name="Baehr T."/>
            <person name="Baumhoegger A.M."/>
        </authorList>
    </citation>
    <scope>NUCLEOTIDE SEQUENCE [LARGE SCALE GENOMIC DNA]</scope>
    <source>
        <strain evidence="6 7">BABAE-6</strain>
    </source>
</reference>
<gene>
    <name evidence="6" type="ORF">QDX21_13120</name>
</gene>
<dbReference type="InterPro" id="IPR003594">
    <property type="entry name" value="HATPase_dom"/>
</dbReference>
<feature type="transmembrane region" description="Helical" evidence="4">
    <location>
        <begin position="40"/>
        <end position="60"/>
    </location>
</feature>